<protein>
    <submittedName>
        <fullName evidence="3">Toxin ParE1/3/4</fullName>
    </submittedName>
</protein>
<comment type="similarity">
    <text evidence="1">Belongs to the RelE toxin family.</text>
</comment>
<dbReference type="InterPro" id="IPR051803">
    <property type="entry name" value="TA_system_RelE-like_toxin"/>
</dbReference>
<organism evidence="3 4">
    <name type="scientific">Neoroseomonas alkaliterrae</name>
    <dbReference type="NCBI Taxonomy" id="1452450"/>
    <lineage>
        <taxon>Bacteria</taxon>
        <taxon>Pseudomonadati</taxon>
        <taxon>Pseudomonadota</taxon>
        <taxon>Alphaproteobacteria</taxon>
        <taxon>Acetobacterales</taxon>
        <taxon>Acetobacteraceae</taxon>
        <taxon>Neoroseomonas</taxon>
    </lineage>
</organism>
<name>A0A840XQQ8_9PROT</name>
<dbReference type="InterPro" id="IPR035093">
    <property type="entry name" value="RelE/ParE_toxin_dom_sf"/>
</dbReference>
<dbReference type="InterPro" id="IPR007712">
    <property type="entry name" value="RelE/ParE_toxin"/>
</dbReference>
<proteinExistence type="inferred from homology"/>
<evidence type="ECO:0000313" key="4">
    <source>
        <dbReference type="Proteomes" id="UP000562254"/>
    </source>
</evidence>
<dbReference type="EMBL" id="JACIJE010000008">
    <property type="protein sequence ID" value="MBB5690905.1"/>
    <property type="molecule type" value="Genomic_DNA"/>
</dbReference>
<keyword evidence="2" id="KW-1277">Toxin-antitoxin system</keyword>
<dbReference type="Pfam" id="PF05016">
    <property type="entry name" value="ParE_toxin"/>
    <property type="match status" value="1"/>
</dbReference>
<sequence>MTARPVVPRELAQQDIDEAIAHYQAEGGEPLALRFIDALQQAFRRLGTQPGVGSLRYAYELGLDGLRAWPLRRFPFVVFYREQPDHIDVWRVLHAQRDIPAWMQEPETRPDAP</sequence>
<accession>A0A840XQQ8</accession>
<gene>
    <name evidence="3" type="ORF">FHS88_003045</name>
</gene>
<dbReference type="PANTHER" id="PTHR33755">
    <property type="entry name" value="TOXIN PARE1-RELATED"/>
    <property type="match status" value="1"/>
</dbReference>
<dbReference type="PANTHER" id="PTHR33755:SF8">
    <property type="entry name" value="TOXIN PARE2"/>
    <property type="match status" value="1"/>
</dbReference>
<keyword evidence="4" id="KW-1185">Reference proteome</keyword>
<reference evidence="3 4" key="1">
    <citation type="submission" date="2020-08" db="EMBL/GenBank/DDBJ databases">
        <title>Genomic Encyclopedia of Type Strains, Phase IV (KMG-IV): sequencing the most valuable type-strain genomes for metagenomic binning, comparative biology and taxonomic classification.</title>
        <authorList>
            <person name="Goeker M."/>
        </authorList>
    </citation>
    <scope>NUCLEOTIDE SEQUENCE [LARGE SCALE GENOMIC DNA]</scope>
    <source>
        <strain evidence="3 4">DSM 25895</strain>
    </source>
</reference>
<dbReference type="AlphaFoldDB" id="A0A840XQQ8"/>
<dbReference type="Proteomes" id="UP000562254">
    <property type="component" value="Unassembled WGS sequence"/>
</dbReference>
<evidence type="ECO:0000256" key="2">
    <source>
        <dbReference type="ARBA" id="ARBA00022649"/>
    </source>
</evidence>
<evidence type="ECO:0000313" key="3">
    <source>
        <dbReference type="EMBL" id="MBB5690905.1"/>
    </source>
</evidence>
<comment type="caution">
    <text evidence="3">The sequence shown here is derived from an EMBL/GenBank/DDBJ whole genome shotgun (WGS) entry which is preliminary data.</text>
</comment>
<dbReference type="Gene3D" id="3.30.2310.20">
    <property type="entry name" value="RelE-like"/>
    <property type="match status" value="1"/>
</dbReference>
<evidence type="ECO:0000256" key="1">
    <source>
        <dbReference type="ARBA" id="ARBA00006226"/>
    </source>
</evidence>
<dbReference type="RefSeq" id="WP_184486258.1">
    <property type="nucleotide sequence ID" value="NZ_JAAEDJ010000038.1"/>
</dbReference>